<feature type="region of interest" description="Disordered" evidence="1">
    <location>
        <begin position="213"/>
        <end position="232"/>
    </location>
</feature>
<evidence type="ECO:0000313" key="2">
    <source>
        <dbReference type="EMBL" id="TDF99198.1"/>
    </source>
</evidence>
<reference evidence="2 3" key="1">
    <citation type="submission" date="2019-03" db="EMBL/GenBank/DDBJ databases">
        <title>This is whole genome sequence of Paenibacillus sp MS74 strain.</title>
        <authorList>
            <person name="Trinh H.N."/>
        </authorList>
    </citation>
    <scope>NUCLEOTIDE SEQUENCE [LARGE SCALE GENOMIC DNA]</scope>
    <source>
        <strain evidence="2 3">MS74</strain>
    </source>
</reference>
<dbReference type="EMBL" id="SMRT01000002">
    <property type="protein sequence ID" value="TDF99198.1"/>
    <property type="molecule type" value="Genomic_DNA"/>
</dbReference>
<proteinExistence type="predicted"/>
<comment type="caution">
    <text evidence="2">The sequence shown here is derived from an EMBL/GenBank/DDBJ whole genome shotgun (WGS) entry which is preliminary data.</text>
</comment>
<feature type="region of interest" description="Disordered" evidence="1">
    <location>
        <begin position="101"/>
        <end position="133"/>
    </location>
</feature>
<name>A0A4R5KVL7_9BACL</name>
<accession>A0A4R5KVL7</accession>
<dbReference type="RefSeq" id="WP_133225736.1">
    <property type="nucleotide sequence ID" value="NZ_SMRT01000002.1"/>
</dbReference>
<gene>
    <name evidence="2" type="ORF">E1757_04865</name>
</gene>
<dbReference type="AlphaFoldDB" id="A0A4R5KVL7"/>
<dbReference type="Proteomes" id="UP000295636">
    <property type="component" value="Unassembled WGS sequence"/>
</dbReference>
<evidence type="ECO:0000256" key="1">
    <source>
        <dbReference type="SAM" id="MobiDB-lite"/>
    </source>
</evidence>
<evidence type="ECO:0008006" key="4">
    <source>
        <dbReference type="Google" id="ProtNLM"/>
    </source>
</evidence>
<organism evidence="2 3">
    <name type="scientific">Paenibacillus piri</name>
    <dbReference type="NCBI Taxonomy" id="2547395"/>
    <lineage>
        <taxon>Bacteria</taxon>
        <taxon>Bacillati</taxon>
        <taxon>Bacillota</taxon>
        <taxon>Bacilli</taxon>
        <taxon>Bacillales</taxon>
        <taxon>Paenibacillaceae</taxon>
        <taxon>Paenibacillus</taxon>
    </lineage>
</organism>
<dbReference type="OrthoDB" id="2596452at2"/>
<protein>
    <recommendedName>
        <fullName evidence="4">DUF4367 domain-containing protein</fullName>
    </recommendedName>
</protein>
<evidence type="ECO:0000313" key="3">
    <source>
        <dbReference type="Proteomes" id="UP000295636"/>
    </source>
</evidence>
<keyword evidence="3" id="KW-1185">Reference proteome</keyword>
<feature type="compositionally biased region" description="Pro residues" evidence="1">
    <location>
        <begin position="112"/>
        <end position="125"/>
    </location>
</feature>
<sequence>MSKPQWEDEFERLFEEAAEDSERFQPVSIPDPSASWLRLQKRLKKERRRAGWIRRAKWASLSAASVLAGAFLFSTLQTTEAFRPMFEIVYKATGSGISIRSTDSMSTAGAKTPPPPPDDSLPPQKPVDNRDLPEGGSFRRIKVSLEDAVSQTQFAMQKPAYIPAGYTFQEAVVHLSIGESKASAVRLVYRSGDSAQTPLTIIVRKRSYSDRANLPDGRRAVTTPANGVSELEWNEQDRNAIVKAELSEQELNRIADGLSAKP</sequence>